<evidence type="ECO:0000313" key="7">
    <source>
        <dbReference type="EMBL" id="WFD36424.1"/>
    </source>
</evidence>
<dbReference type="InterPro" id="IPR022755">
    <property type="entry name" value="Znf_C2H2_jaz"/>
</dbReference>
<dbReference type="InterPro" id="IPR003604">
    <property type="entry name" value="Matrin/U1-like-C_Znf_C2H2"/>
</dbReference>
<keyword evidence="2" id="KW-0863">Zinc-finger</keyword>
<dbReference type="PANTHER" id="PTHR45986">
    <property type="entry name" value="ZINC FINGER MATRIN-TYPE PROTEIN 2"/>
    <property type="match status" value="1"/>
</dbReference>
<keyword evidence="3" id="KW-0862">Zinc</keyword>
<evidence type="ECO:0000256" key="5">
    <source>
        <dbReference type="SAM" id="MobiDB-lite"/>
    </source>
</evidence>
<feature type="compositionally biased region" description="Basic and acidic residues" evidence="5">
    <location>
        <begin position="1"/>
        <end position="14"/>
    </location>
</feature>
<dbReference type="Proteomes" id="UP001219933">
    <property type="component" value="Chromosome 5"/>
</dbReference>
<dbReference type="InterPro" id="IPR013087">
    <property type="entry name" value="Znf_C2H2_type"/>
</dbReference>
<dbReference type="GO" id="GO:0003676">
    <property type="term" value="F:nucleic acid binding"/>
    <property type="evidence" value="ECO:0007669"/>
    <property type="project" value="InterPro"/>
</dbReference>
<organism evidence="7 8">
    <name type="scientific">Malassezia cuniculi</name>
    <dbReference type="NCBI Taxonomy" id="948313"/>
    <lineage>
        <taxon>Eukaryota</taxon>
        <taxon>Fungi</taxon>
        <taxon>Dikarya</taxon>
        <taxon>Basidiomycota</taxon>
        <taxon>Ustilaginomycotina</taxon>
        <taxon>Malasseziomycetes</taxon>
        <taxon>Malasseziales</taxon>
        <taxon>Malasseziaceae</taxon>
        <taxon>Malassezia</taxon>
    </lineage>
</organism>
<dbReference type="Gene3D" id="3.30.160.60">
    <property type="entry name" value="Classic Zinc Finger"/>
    <property type="match status" value="1"/>
</dbReference>
<evidence type="ECO:0000256" key="1">
    <source>
        <dbReference type="ARBA" id="ARBA00022723"/>
    </source>
</evidence>
<dbReference type="GO" id="GO:0005681">
    <property type="term" value="C:spliceosomal complex"/>
    <property type="evidence" value="ECO:0007669"/>
    <property type="project" value="InterPro"/>
</dbReference>
<evidence type="ECO:0000313" key="8">
    <source>
        <dbReference type="Proteomes" id="UP001219933"/>
    </source>
</evidence>
<dbReference type="InterPro" id="IPR036236">
    <property type="entry name" value="Znf_C2H2_sf"/>
</dbReference>
<reference evidence="7" key="1">
    <citation type="submission" date="2023-03" db="EMBL/GenBank/DDBJ databases">
        <title>Mating type loci evolution in Malassezia.</title>
        <authorList>
            <person name="Coelho M.A."/>
        </authorList>
    </citation>
    <scope>NUCLEOTIDE SEQUENCE</scope>
    <source>
        <strain evidence="7">CBS 11721</strain>
    </source>
</reference>
<evidence type="ECO:0000256" key="4">
    <source>
        <dbReference type="ARBA" id="ARBA00023242"/>
    </source>
</evidence>
<evidence type="ECO:0000256" key="2">
    <source>
        <dbReference type="ARBA" id="ARBA00022771"/>
    </source>
</evidence>
<sequence length="199" mass="22410">MSDASRQWDFEAHTAKARGRSRPDISDRESKPRVKRPVRAQQRHDDLDLGKNLGTTTLVDNVVGSGGGSNGPGFYCDACRRMFKDSAAYLDHINGRSHLHKIGQATTVGRSSLKQVRARIAAVIEERKLGKTADQRYDFERRLKEIADEQRREKEMRRSEQDKRRKARAEAAAAPREMTQDDMAMMAAMGFAGFGSTKK</sequence>
<dbReference type="AlphaFoldDB" id="A0AAF0EXR3"/>
<dbReference type="GO" id="GO:0008270">
    <property type="term" value="F:zinc ion binding"/>
    <property type="evidence" value="ECO:0007669"/>
    <property type="project" value="UniProtKB-KW"/>
</dbReference>
<keyword evidence="1" id="KW-0479">Metal-binding</keyword>
<evidence type="ECO:0000259" key="6">
    <source>
        <dbReference type="PROSITE" id="PS00028"/>
    </source>
</evidence>
<dbReference type="InterPro" id="IPR040107">
    <property type="entry name" value="Snu23"/>
</dbReference>
<name>A0AAF0EXR3_9BASI</name>
<dbReference type="EMBL" id="CP119881">
    <property type="protein sequence ID" value="WFD36424.1"/>
    <property type="molecule type" value="Genomic_DNA"/>
</dbReference>
<dbReference type="PROSITE" id="PS00028">
    <property type="entry name" value="ZINC_FINGER_C2H2_1"/>
    <property type="match status" value="1"/>
</dbReference>
<dbReference type="Pfam" id="PF12171">
    <property type="entry name" value="zf-C2H2_jaz"/>
    <property type="match status" value="1"/>
</dbReference>
<feature type="compositionally biased region" description="Basic and acidic residues" evidence="5">
    <location>
        <begin position="21"/>
        <end position="32"/>
    </location>
</feature>
<feature type="region of interest" description="Disordered" evidence="5">
    <location>
        <begin position="1"/>
        <end position="51"/>
    </location>
</feature>
<proteinExistence type="predicted"/>
<dbReference type="SUPFAM" id="SSF57667">
    <property type="entry name" value="beta-beta-alpha zinc fingers"/>
    <property type="match status" value="1"/>
</dbReference>
<accession>A0AAF0EXR3</accession>
<feature type="compositionally biased region" description="Low complexity" evidence="5">
    <location>
        <begin position="170"/>
        <end position="181"/>
    </location>
</feature>
<evidence type="ECO:0000256" key="3">
    <source>
        <dbReference type="ARBA" id="ARBA00022833"/>
    </source>
</evidence>
<gene>
    <name evidence="7" type="primary">SNU23</name>
    <name evidence="7" type="ORF">MCUN1_003303</name>
</gene>
<feature type="region of interest" description="Disordered" evidence="5">
    <location>
        <begin position="150"/>
        <end position="181"/>
    </location>
</feature>
<feature type="compositionally biased region" description="Basic and acidic residues" evidence="5">
    <location>
        <begin position="150"/>
        <end position="163"/>
    </location>
</feature>
<dbReference type="GO" id="GO:0000398">
    <property type="term" value="P:mRNA splicing, via spliceosome"/>
    <property type="evidence" value="ECO:0007669"/>
    <property type="project" value="InterPro"/>
</dbReference>
<dbReference type="SMART" id="SM00451">
    <property type="entry name" value="ZnF_U1"/>
    <property type="match status" value="1"/>
</dbReference>
<dbReference type="PANTHER" id="PTHR45986:SF1">
    <property type="entry name" value="ZINC FINGER MATRIN-TYPE PROTEIN 2"/>
    <property type="match status" value="1"/>
</dbReference>
<keyword evidence="8" id="KW-1185">Reference proteome</keyword>
<protein>
    <submittedName>
        <fullName evidence="7">U4/U6.U5 snRNP associated protein</fullName>
    </submittedName>
</protein>
<feature type="domain" description="C2H2-type" evidence="6">
    <location>
        <begin position="76"/>
        <end position="98"/>
    </location>
</feature>
<keyword evidence="4" id="KW-0539">Nucleus</keyword>
<dbReference type="GO" id="GO:0046540">
    <property type="term" value="C:U4/U6 x U5 tri-snRNP complex"/>
    <property type="evidence" value="ECO:0007669"/>
    <property type="project" value="TreeGrafter"/>
</dbReference>